<dbReference type="EMBL" id="JACHIG010000001">
    <property type="protein sequence ID" value="MBB5030822.1"/>
    <property type="molecule type" value="Genomic_DNA"/>
</dbReference>
<evidence type="ECO:0000313" key="3">
    <source>
        <dbReference type="Proteomes" id="UP000590740"/>
    </source>
</evidence>
<comment type="caution">
    <text evidence="2">The sequence shown here is derived from an EMBL/GenBank/DDBJ whole genome shotgun (WGS) entry which is preliminary data.</text>
</comment>
<accession>A0A7W7Y7G0</accession>
<dbReference type="Proteomes" id="UP000590740">
    <property type="component" value="Unassembled WGS sequence"/>
</dbReference>
<protein>
    <recommendedName>
        <fullName evidence="4">FTP domain-containing protein</fullName>
    </recommendedName>
</protein>
<keyword evidence="3" id="KW-1185">Reference proteome</keyword>
<dbReference type="RefSeq" id="WP_184337775.1">
    <property type="nucleotide sequence ID" value="NZ_JACHIG010000001.1"/>
</dbReference>
<keyword evidence="1" id="KW-0732">Signal</keyword>
<proteinExistence type="predicted"/>
<reference evidence="2 3" key="1">
    <citation type="submission" date="2020-08" db="EMBL/GenBank/DDBJ databases">
        <title>Genomic Encyclopedia of Type Strains, Phase IV (KMG-IV): sequencing the most valuable type-strain genomes for metagenomic binning, comparative biology and taxonomic classification.</title>
        <authorList>
            <person name="Goeker M."/>
        </authorList>
    </citation>
    <scope>NUCLEOTIDE SEQUENCE [LARGE SCALE GENOMIC DNA]</scope>
    <source>
        <strain evidence="2 3">DSM 12252</strain>
    </source>
</reference>
<organism evidence="2 3">
    <name type="scientific">Prosthecobacter vanneervenii</name>
    <dbReference type="NCBI Taxonomy" id="48466"/>
    <lineage>
        <taxon>Bacteria</taxon>
        <taxon>Pseudomonadati</taxon>
        <taxon>Verrucomicrobiota</taxon>
        <taxon>Verrucomicrobiia</taxon>
        <taxon>Verrucomicrobiales</taxon>
        <taxon>Verrucomicrobiaceae</taxon>
        <taxon>Prosthecobacter</taxon>
    </lineage>
</organism>
<evidence type="ECO:0000313" key="2">
    <source>
        <dbReference type="EMBL" id="MBB5030822.1"/>
    </source>
</evidence>
<gene>
    <name evidence="2" type="ORF">HNQ65_000376</name>
</gene>
<feature type="signal peptide" evidence="1">
    <location>
        <begin position="1"/>
        <end position="19"/>
    </location>
</feature>
<evidence type="ECO:0000256" key="1">
    <source>
        <dbReference type="SAM" id="SignalP"/>
    </source>
</evidence>
<sequence length="231" mass="24345">MKVSLILSLLLAGASLCHANPEIATIIDQEYGAATSEGVVLLQSPASPADPTQWSVYARDPFRPGELVRSTLTSAKSGWAPKASGAGSKLLTRVPPQPIAFNRIKFRSSDALRIAQQNAAMAKVNFVTAAYQLAANATTGAPEWGLALDGPDGAEVGFVVISAETGAVLHQQWNNGLASYAEGEPATPPASKGEKAADDVKRAARRAWEWTGDTGLEVGHFFKRLFKSSGN</sequence>
<dbReference type="AlphaFoldDB" id="A0A7W7Y7G0"/>
<evidence type="ECO:0008006" key="4">
    <source>
        <dbReference type="Google" id="ProtNLM"/>
    </source>
</evidence>
<name>A0A7W7Y7G0_9BACT</name>
<feature type="chain" id="PRO_5030541584" description="FTP domain-containing protein" evidence="1">
    <location>
        <begin position="20"/>
        <end position="231"/>
    </location>
</feature>